<dbReference type="eggNOG" id="COG4636">
    <property type="taxonomic scope" value="Bacteria"/>
</dbReference>
<evidence type="ECO:0000259" key="1">
    <source>
        <dbReference type="Pfam" id="PF05685"/>
    </source>
</evidence>
<reference evidence="2 3" key="1">
    <citation type="journal article" date="2011" name="J. Bacteriol.">
        <title>Complete genome sequence of the cellulose-degrading bacterium Cellulosilyticum lentocellum.</title>
        <authorList>
            <consortium name="US DOE Joint Genome Institute"/>
            <person name="Miller D.A."/>
            <person name="Suen G."/>
            <person name="Bruce D."/>
            <person name="Copeland A."/>
            <person name="Cheng J.F."/>
            <person name="Detter C."/>
            <person name="Goodwin L.A."/>
            <person name="Han C.S."/>
            <person name="Hauser L.J."/>
            <person name="Land M.L."/>
            <person name="Lapidus A."/>
            <person name="Lucas S."/>
            <person name="Meincke L."/>
            <person name="Pitluck S."/>
            <person name="Tapia R."/>
            <person name="Teshima H."/>
            <person name="Woyke T."/>
            <person name="Fox B.G."/>
            <person name="Angert E.R."/>
            <person name="Currie C.R."/>
        </authorList>
    </citation>
    <scope>NUCLEOTIDE SEQUENCE [LARGE SCALE GENOMIC DNA]</scope>
    <source>
        <strain evidence="3">ATCC 49066 / DSM 5427 / NCIMB 11756 / RHM5</strain>
    </source>
</reference>
<dbReference type="PANTHER" id="PTHR36558:SF1">
    <property type="entry name" value="RESTRICTION ENDONUCLEASE DOMAIN-CONTAINING PROTEIN-RELATED"/>
    <property type="match status" value="1"/>
</dbReference>
<dbReference type="RefSeq" id="WP_013655256.1">
    <property type="nucleotide sequence ID" value="NC_015275.1"/>
</dbReference>
<dbReference type="PANTHER" id="PTHR36558">
    <property type="entry name" value="GLR1098 PROTEIN"/>
    <property type="match status" value="1"/>
</dbReference>
<organism evidence="2 3">
    <name type="scientific">Cellulosilyticum lentocellum (strain ATCC 49066 / DSM 5427 / NCIMB 11756 / RHM5)</name>
    <name type="common">Clostridium lentocellum</name>
    <dbReference type="NCBI Taxonomy" id="642492"/>
    <lineage>
        <taxon>Bacteria</taxon>
        <taxon>Bacillati</taxon>
        <taxon>Bacillota</taxon>
        <taxon>Clostridia</taxon>
        <taxon>Lachnospirales</taxon>
        <taxon>Cellulosilyticaceae</taxon>
        <taxon>Cellulosilyticum</taxon>
    </lineage>
</organism>
<keyword evidence="3" id="KW-1185">Reference proteome</keyword>
<protein>
    <recommendedName>
        <fullName evidence="1">Putative restriction endonuclease domain-containing protein</fullName>
    </recommendedName>
</protein>
<accession>F2JI11</accession>
<proteinExistence type="predicted"/>
<feature type="domain" description="Putative restriction endonuclease" evidence="1">
    <location>
        <begin position="10"/>
        <end position="152"/>
    </location>
</feature>
<name>F2JI11_CELLD</name>
<dbReference type="InterPro" id="IPR012296">
    <property type="entry name" value="Nuclease_put_TT1808"/>
</dbReference>
<dbReference type="Proteomes" id="UP000008467">
    <property type="component" value="Chromosome"/>
</dbReference>
<evidence type="ECO:0000313" key="2">
    <source>
        <dbReference type="EMBL" id="ADZ81955.1"/>
    </source>
</evidence>
<dbReference type="Pfam" id="PF05685">
    <property type="entry name" value="Uma2"/>
    <property type="match status" value="1"/>
</dbReference>
<dbReference type="Gene3D" id="3.90.1570.10">
    <property type="entry name" value="tt1808, chain A"/>
    <property type="match status" value="1"/>
</dbReference>
<dbReference type="HOGENOM" id="CLU_076312_0_2_9"/>
<sequence length="187" mass="21579">MALSDDYHKEECIQGVIYNMFPSAPFEHATVNGNIYGELYAQLKHSLCSVFMENADLHFDEQSKDYVVPDIMIVCNTKAFKKGTKKYYGIPKFIVETLSPSTAKKDRTVKKDLYAKKGVSEYWIVDYKSKSVEVHYLKNGTYELVNVLMLQDDSEEDDYNAKEVLELREFPGVKLVLEDIFHHVDLV</sequence>
<evidence type="ECO:0000313" key="3">
    <source>
        <dbReference type="Proteomes" id="UP000008467"/>
    </source>
</evidence>
<dbReference type="InterPro" id="IPR008538">
    <property type="entry name" value="Uma2"/>
</dbReference>
<dbReference type="KEGG" id="cle:Clole_0202"/>
<dbReference type="AlphaFoldDB" id="F2JI11"/>
<gene>
    <name evidence="2" type="ordered locus">Clole_0202</name>
</gene>
<dbReference type="CDD" id="cd06260">
    <property type="entry name" value="DUF820-like"/>
    <property type="match status" value="1"/>
</dbReference>
<dbReference type="SUPFAM" id="SSF52980">
    <property type="entry name" value="Restriction endonuclease-like"/>
    <property type="match status" value="1"/>
</dbReference>
<dbReference type="InterPro" id="IPR011335">
    <property type="entry name" value="Restrct_endonuc-II-like"/>
</dbReference>
<dbReference type="EMBL" id="CP002582">
    <property type="protein sequence ID" value="ADZ81955.1"/>
    <property type="molecule type" value="Genomic_DNA"/>
</dbReference>